<evidence type="ECO:0000256" key="1">
    <source>
        <dbReference type="SAM" id="MobiDB-lite"/>
    </source>
</evidence>
<sequence>MPPSRSAELLPGSATEALAPAVGVRFARRPQVALNRNARENSALAHEFDPLESEAPDEALEQDHG</sequence>
<comment type="caution">
    <text evidence="2">The sequence shown here is derived from an EMBL/GenBank/DDBJ whole genome shotgun (WGS) entry which is preliminary data.</text>
</comment>
<dbReference type="Proteomes" id="UP000019678">
    <property type="component" value="Unassembled WGS sequence"/>
</dbReference>
<accession>A0A017SY36</accession>
<gene>
    <name evidence="2" type="ORF">CAP_7646</name>
</gene>
<dbReference type="RefSeq" id="WP_044248451.1">
    <property type="nucleotide sequence ID" value="NZ_ASRX01000069.1"/>
</dbReference>
<dbReference type="STRING" id="1192034.CAP_7646"/>
<evidence type="ECO:0000313" key="3">
    <source>
        <dbReference type="Proteomes" id="UP000019678"/>
    </source>
</evidence>
<organism evidence="2 3">
    <name type="scientific">Chondromyces apiculatus DSM 436</name>
    <dbReference type="NCBI Taxonomy" id="1192034"/>
    <lineage>
        <taxon>Bacteria</taxon>
        <taxon>Pseudomonadati</taxon>
        <taxon>Myxococcota</taxon>
        <taxon>Polyangia</taxon>
        <taxon>Polyangiales</taxon>
        <taxon>Polyangiaceae</taxon>
        <taxon>Chondromyces</taxon>
    </lineage>
</organism>
<dbReference type="AlphaFoldDB" id="A0A017SY36"/>
<name>A0A017SY36_9BACT</name>
<feature type="compositionally biased region" description="Acidic residues" evidence="1">
    <location>
        <begin position="50"/>
        <end position="65"/>
    </location>
</feature>
<protein>
    <submittedName>
        <fullName evidence="2">Uncharacterized protein</fullName>
    </submittedName>
</protein>
<proteinExistence type="predicted"/>
<dbReference type="EMBL" id="ASRX01000069">
    <property type="protein sequence ID" value="EYF01878.1"/>
    <property type="molecule type" value="Genomic_DNA"/>
</dbReference>
<reference evidence="2 3" key="1">
    <citation type="submission" date="2013-05" db="EMBL/GenBank/DDBJ databases">
        <title>Genome assembly of Chondromyces apiculatus DSM 436.</title>
        <authorList>
            <person name="Sharma G."/>
            <person name="Khatri I."/>
            <person name="Kaur C."/>
            <person name="Mayilraj S."/>
            <person name="Subramanian S."/>
        </authorList>
    </citation>
    <scope>NUCLEOTIDE SEQUENCE [LARGE SCALE GENOMIC DNA]</scope>
    <source>
        <strain evidence="2 3">DSM 436</strain>
    </source>
</reference>
<evidence type="ECO:0000313" key="2">
    <source>
        <dbReference type="EMBL" id="EYF01878.1"/>
    </source>
</evidence>
<feature type="region of interest" description="Disordered" evidence="1">
    <location>
        <begin position="41"/>
        <end position="65"/>
    </location>
</feature>
<keyword evidence="3" id="KW-1185">Reference proteome</keyword>